<keyword evidence="5" id="KW-0676">Redox-active center</keyword>
<comment type="function">
    <text evidence="1 5">Has a glutathione-disulfide oxidoreductase activity in the presence of NADPH and glutathione reductase. Reduces low molecular weight disulfides and proteins.</text>
</comment>
<dbReference type="GO" id="GO:0045454">
    <property type="term" value="P:cell redox homeostasis"/>
    <property type="evidence" value="ECO:0007669"/>
    <property type="project" value="InterPro"/>
</dbReference>
<keyword evidence="5" id="KW-0963">Cytoplasm</keyword>
<dbReference type="Pfam" id="PF00462">
    <property type="entry name" value="Glutaredoxin"/>
    <property type="match status" value="1"/>
</dbReference>
<evidence type="ECO:0000313" key="7">
    <source>
        <dbReference type="EMBL" id="SDL81546.1"/>
    </source>
</evidence>
<keyword evidence="4 5" id="KW-0249">Electron transport</keyword>
<evidence type="ECO:0000259" key="6">
    <source>
        <dbReference type="Pfam" id="PF00462"/>
    </source>
</evidence>
<dbReference type="OrthoDB" id="9814618at2"/>
<dbReference type="Proteomes" id="UP000199759">
    <property type="component" value="Unassembled WGS sequence"/>
</dbReference>
<keyword evidence="8" id="KW-1185">Reference proteome</keyword>
<evidence type="ECO:0000256" key="1">
    <source>
        <dbReference type="ARBA" id="ARBA00002549"/>
    </source>
</evidence>
<evidence type="ECO:0000313" key="8">
    <source>
        <dbReference type="Proteomes" id="UP000199759"/>
    </source>
</evidence>
<sequence>MANVTIYTRPMCGYCARAISLLKSKKVAFEEIDAGFDQKKREEMVQRSRGGRTFPQIFIGKEHVGGCDQLMALDRAGKLDGMLGL</sequence>
<dbReference type="InterPro" id="IPR002109">
    <property type="entry name" value="Glutaredoxin"/>
</dbReference>
<organism evidence="7 8">
    <name type="scientific">Maricaulis salignorans</name>
    <dbReference type="NCBI Taxonomy" id="144026"/>
    <lineage>
        <taxon>Bacteria</taxon>
        <taxon>Pseudomonadati</taxon>
        <taxon>Pseudomonadota</taxon>
        <taxon>Alphaproteobacteria</taxon>
        <taxon>Maricaulales</taxon>
        <taxon>Maricaulaceae</taxon>
        <taxon>Maricaulis</taxon>
    </lineage>
</organism>
<dbReference type="GO" id="GO:0015038">
    <property type="term" value="F:glutathione disulfide oxidoreductase activity"/>
    <property type="evidence" value="ECO:0007669"/>
    <property type="project" value="UniProtKB-UniRule"/>
</dbReference>
<proteinExistence type="inferred from homology"/>
<dbReference type="PROSITE" id="PS51354">
    <property type="entry name" value="GLUTAREDOXIN_2"/>
    <property type="match status" value="1"/>
</dbReference>
<dbReference type="RefSeq" id="WP_091766449.1">
    <property type="nucleotide sequence ID" value="NZ_FNHG01000002.1"/>
</dbReference>
<dbReference type="CDD" id="cd03418">
    <property type="entry name" value="GRX_GRXb_1_3_like"/>
    <property type="match status" value="1"/>
</dbReference>
<dbReference type="AlphaFoldDB" id="A0A1G9N4R9"/>
<evidence type="ECO:0000256" key="2">
    <source>
        <dbReference type="ARBA" id="ARBA00007787"/>
    </source>
</evidence>
<dbReference type="NCBIfam" id="TIGR02181">
    <property type="entry name" value="GRX_bact"/>
    <property type="match status" value="1"/>
</dbReference>
<dbReference type="GO" id="GO:0005737">
    <property type="term" value="C:cytoplasm"/>
    <property type="evidence" value="ECO:0007669"/>
    <property type="project" value="TreeGrafter"/>
</dbReference>
<dbReference type="InterPro" id="IPR014025">
    <property type="entry name" value="Glutaredoxin_subgr"/>
</dbReference>
<protein>
    <recommendedName>
        <fullName evidence="5">Glutaredoxin</fullName>
    </recommendedName>
</protein>
<dbReference type="EMBL" id="FNHG01000002">
    <property type="protein sequence ID" value="SDL81546.1"/>
    <property type="molecule type" value="Genomic_DNA"/>
</dbReference>
<evidence type="ECO:0000256" key="5">
    <source>
        <dbReference type="RuleBase" id="RU364065"/>
    </source>
</evidence>
<feature type="domain" description="Glutaredoxin" evidence="6">
    <location>
        <begin position="4"/>
        <end position="64"/>
    </location>
</feature>
<dbReference type="STRING" id="144026.SAMN04488568_102222"/>
<dbReference type="PANTHER" id="PTHR45694:SF18">
    <property type="entry name" value="GLUTAREDOXIN-1-RELATED"/>
    <property type="match status" value="1"/>
</dbReference>
<gene>
    <name evidence="7" type="ORF">SAMN04488568_102222</name>
</gene>
<dbReference type="SUPFAM" id="SSF52833">
    <property type="entry name" value="Thioredoxin-like"/>
    <property type="match status" value="1"/>
</dbReference>
<evidence type="ECO:0000256" key="3">
    <source>
        <dbReference type="ARBA" id="ARBA00022448"/>
    </source>
</evidence>
<dbReference type="PANTHER" id="PTHR45694">
    <property type="entry name" value="GLUTAREDOXIN 2"/>
    <property type="match status" value="1"/>
</dbReference>
<accession>A0A1G9N4R9</accession>
<dbReference type="GO" id="GO:0034599">
    <property type="term" value="P:cellular response to oxidative stress"/>
    <property type="evidence" value="ECO:0007669"/>
    <property type="project" value="TreeGrafter"/>
</dbReference>
<dbReference type="PRINTS" id="PR00160">
    <property type="entry name" value="GLUTAREDOXIN"/>
</dbReference>
<name>A0A1G9N4R9_9PROT</name>
<evidence type="ECO:0000256" key="4">
    <source>
        <dbReference type="ARBA" id="ARBA00022982"/>
    </source>
</evidence>
<comment type="similarity">
    <text evidence="2 5">Belongs to the glutaredoxin family.</text>
</comment>
<reference evidence="7 8" key="1">
    <citation type="submission" date="2016-10" db="EMBL/GenBank/DDBJ databases">
        <authorList>
            <person name="de Groot N.N."/>
        </authorList>
    </citation>
    <scope>NUCLEOTIDE SEQUENCE [LARGE SCALE GENOMIC DNA]</scope>
    <source>
        <strain evidence="7 8">DSM 16077</strain>
    </source>
</reference>
<keyword evidence="3 5" id="KW-0813">Transport</keyword>
<dbReference type="InterPro" id="IPR011900">
    <property type="entry name" value="GRX_bact"/>
</dbReference>
<dbReference type="Gene3D" id="3.40.30.10">
    <property type="entry name" value="Glutaredoxin"/>
    <property type="match status" value="1"/>
</dbReference>
<dbReference type="InterPro" id="IPR036249">
    <property type="entry name" value="Thioredoxin-like_sf"/>
</dbReference>